<name>A0A2T7NNY6_POMCA</name>
<dbReference type="AlphaFoldDB" id="A0A2T7NNY6"/>
<evidence type="ECO:0000313" key="2">
    <source>
        <dbReference type="Proteomes" id="UP000245119"/>
    </source>
</evidence>
<sequence>MKRKGQQILSTTSSYKASGSGEYEITSEIEAEGYKRVQLTGSANTDRENLQLSSKLLFGKDTYGLSGLSKISQGPRGKWNVDLIYPTRHIVLNAEGGRKRNTFETDFEVAWDKDKDESAKVSLQASGTFKSSRDVTSTSGKLTLTTPFKPVNSLTISMAYDDDAQHYGLNGKMTLGDKSQQISSSLSLSKPLSLRNLQMTWEAETPFQGLNRMDASVAHSIDAAAVNTLVKVSKGQKSMELSVKALNGDVTFASRSLKSDVTFKSSLGIVEDISLSLSHEDDGAIYKCTGAFTRKGDRYQAQLDMNHNLQGWQLRNKGKLVLSTPDNAITTTWEHSNGLNDITCSLTSSWGSGRELKVDLSGSYENIGTTVTGSLNVLSPWSAVRDLSVTLSHDSISSRCTHNSAVVLNGQKKASVTYTFRSDAKALNSDFALTWPWTEDITVKVSSKHAQYPYTAVVRSVMMKASHKQSGDDATSKINIDYGVRQTVNFELRVRPQTLTLARATLKLPWDKVSMVDAGYSFSGSSKNFDSSADFTVQPLLGKYSASLLLNVVADYMGKMRIATPHRQLPYAQLTVTSRKNNIGRVNNIEAEIAPRQIYSLNTVYSFAKPIIFSANVETPLESYRKFAVSMKHTQEDSGIQTQAEVHYPPEQNLEGSFTMDWSTGFQGSLQLKTPFDQYRDNHISVRHDGDWTAFNSHAEVDVASQRASADAQFQVQHLQHRWQAGPQRSCWA</sequence>
<keyword evidence="2" id="KW-1185">Reference proteome</keyword>
<dbReference type="EMBL" id="PZQS01000010">
    <property type="protein sequence ID" value="PVD22889.1"/>
    <property type="molecule type" value="Genomic_DNA"/>
</dbReference>
<reference evidence="1 2" key="1">
    <citation type="submission" date="2018-04" db="EMBL/GenBank/DDBJ databases">
        <title>The genome of golden apple snail Pomacea canaliculata provides insight into stress tolerance and invasive adaptation.</title>
        <authorList>
            <person name="Liu C."/>
            <person name="Liu B."/>
            <person name="Ren Y."/>
            <person name="Zhang Y."/>
            <person name="Wang H."/>
            <person name="Li S."/>
            <person name="Jiang F."/>
            <person name="Yin L."/>
            <person name="Zhang G."/>
            <person name="Qian W."/>
            <person name="Fan W."/>
        </authorList>
    </citation>
    <scope>NUCLEOTIDE SEQUENCE [LARGE SCALE GENOMIC DNA]</scope>
    <source>
        <strain evidence="1">SZHN2017</strain>
        <tissue evidence="1">Muscle</tissue>
    </source>
</reference>
<comment type="caution">
    <text evidence="1">The sequence shown here is derived from an EMBL/GenBank/DDBJ whole genome shotgun (WGS) entry which is preliminary data.</text>
</comment>
<gene>
    <name evidence="1" type="ORF">C0Q70_16148</name>
</gene>
<evidence type="ECO:0000313" key="1">
    <source>
        <dbReference type="EMBL" id="PVD22889.1"/>
    </source>
</evidence>
<proteinExistence type="predicted"/>
<protein>
    <recommendedName>
        <fullName evidence="3">Vitellinogen open beta-sheet domain-containing protein</fullName>
    </recommendedName>
</protein>
<evidence type="ECO:0008006" key="3">
    <source>
        <dbReference type="Google" id="ProtNLM"/>
    </source>
</evidence>
<organism evidence="1 2">
    <name type="scientific">Pomacea canaliculata</name>
    <name type="common">Golden apple snail</name>
    <dbReference type="NCBI Taxonomy" id="400727"/>
    <lineage>
        <taxon>Eukaryota</taxon>
        <taxon>Metazoa</taxon>
        <taxon>Spiralia</taxon>
        <taxon>Lophotrochozoa</taxon>
        <taxon>Mollusca</taxon>
        <taxon>Gastropoda</taxon>
        <taxon>Caenogastropoda</taxon>
        <taxon>Architaenioglossa</taxon>
        <taxon>Ampullarioidea</taxon>
        <taxon>Ampullariidae</taxon>
        <taxon>Pomacea</taxon>
    </lineage>
</organism>
<dbReference type="OrthoDB" id="6484170at2759"/>
<accession>A0A2T7NNY6</accession>
<dbReference type="Proteomes" id="UP000245119">
    <property type="component" value="Linkage Group LG10"/>
</dbReference>